<feature type="compositionally biased region" description="Low complexity" evidence="1">
    <location>
        <begin position="239"/>
        <end position="258"/>
    </location>
</feature>
<dbReference type="AlphaFoldDB" id="A0AAD6X0C5"/>
<dbReference type="EMBL" id="JARJCM010000122">
    <property type="protein sequence ID" value="KAJ7027624.1"/>
    <property type="molecule type" value="Genomic_DNA"/>
</dbReference>
<proteinExistence type="predicted"/>
<name>A0AAD6X0C5_9AGAR</name>
<evidence type="ECO:0000256" key="1">
    <source>
        <dbReference type="SAM" id="MobiDB-lite"/>
    </source>
</evidence>
<keyword evidence="3" id="KW-1185">Reference proteome</keyword>
<accession>A0AAD6X0C5</accession>
<dbReference type="Proteomes" id="UP001218188">
    <property type="component" value="Unassembled WGS sequence"/>
</dbReference>
<feature type="compositionally biased region" description="Acidic residues" evidence="1">
    <location>
        <begin position="203"/>
        <end position="217"/>
    </location>
</feature>
<evidence type="ECO:0000313" key="2">
    <source>
        <dbReference type="EMBL" id="KAJ7027624.1"/>
    </source>
</evidence>
<feature type="region of interest" description="Disordered" evidence="1">
    <location>
        <begin position="38"/>
        <end position="61"/>
    </location>
</feature>
<comment type="caution">
    <text evidence="2">The sequence shown here is derived from an EMBL/GenBank/DDBJ whole genome shotgun (WGS) entry which is preliminary data.</text>
</comment>
<evidence type="ECO:0000313" key="3">
    <source>
        <dbReference type="Proteomes" id="UP001218188"/>
    </source>
</evidence>
<organism evidence="2 3">
    <name type="scientific">Mycena alexandri</name>
    <dbReference type="NCBI Taxonomy" id="1745969"/>
    <lineage>
        <taxon>Eukaryota</taxon>
        <taxon>Fungi</taxon>
        <taxon>Dikarya</taxon>
        <taxon>Basidiomycota</taxon>
        <taxon>Agaricomycotina</taxon>
        <taxon>Agaricomycetes</taxon>
        <taxon>Agaricomycetidae</taxon>
        <taxon>Agaricales</taxon>
        <taxon>Marasmiineae</taxon>
        <taxon>Mycenaceae</taxon>
        <taxon>Mycena</taxon>
    </lineage>
</organism>
<sequence length="515" mass="56866">MAQYRARKLRKSVRQKLDPTKDPWAVLLAKLSGVKVPPRRAKAISKDLRGSNTQTQKDPKADFRAVVARDMFAELPEAQREGYQQRAKQEAAEARTAYEAAMRQGRPKRRKTDKADGLALGNDDGWSDAEVRRGLRTLYVSYGRSKTVGGEHFPDWAAERIISLKKTLGKTDLNLSRAGYRGGEAHEPFEQRPLHDHDGNKSDDDEEDEDDDEEDSGSDSSSDSNQTRKTKPPWRTRTYKPAPTTTPTAPTPTATHTPAPTPAPTTTPTAPTSHCDAYSRRWRTRTYNTGTDDYCPHSRRRAPASTPAPTPTPTAPISHPRRPLLLRRPLPQAAHPQSMPGAPAPTTTPTPTTVNGTSGAGRGRGKGRKGKKAAELTFGGIEMPDKRASVDTGERVVALVHTEMAFGFDQETYGTLPGELRPQAVSKWIGVGPNTNEQNSRRRGYCAPKWRTRDRTGNWKMGGDTEYGGDEEWGYPRPTWTKRVPECRRGTLLLGSARISLRGVEGAVGGGRFRM</sequence>
<reference evidence="2" key="1">
    <citation type="submission" date="2023-03" db="EMBL/GenBank/DDBJ databases">
        <title>Massive genome expansion in bonnet fungi (Mycena s.s.) driven by repeated elements and novel gene families across ecological guilds.</title>
        <authorList>
            <consortium name="Lawrence Berkeley National Laboratory"/>
            <person name="Harder C.B."/>
            <person name="Miyauchi S."/>
            <person name="Viragh M."/>
            <person name="Kuo A."/>
            <person name="Thoen E."/>
            <person name="Andreopoulos B."/>
            <person name="Lu D."/>
            <person name="Skrede I."/>
            <person name="Drula E."/>
            <person name="Henrissat B."/>
            <person name="Morin E."/>
            <person name="Kohler A."/>
            <person name="Barry K."/>
            <person name="LaButti K."/>
            <person name="Morin E."/>
            <person name="Salamov A."/>
            <person name="Lipzen A."/>
            <person name="Mereny Z."/>
            <person name="Hegedus B."/>
            <person name="Baldrian P."/>
            <person name="Stursova M."/>
            <person name="Weitz H."/>
            <person name="Taylor A."/>
            <person name="Grigoriev I.V."/>
            <person name="Nagy L.G."/>
            <person name="Martin F."/>
            <person name="Kauserud H."/>
        </authorList>
    </citation>
    <scope>NUCLEOTIDE SEQUENCE</scope>
    <source>
        <strain evidence="2">CBHHK200</strain>
    </source>
</reference>
<feature type="compositionally biased region" description="Basic residues" evidence="1">
    <location>
        <begin position="228"/>
        <end position="238"/>
    </location>
</feature>
<protein>
    <submittedName>
        <fullName evidence="2">Uncharacterized protein</fullName>
    </submittedName>
</protein>
<gene>
    <name evidence="2" type="ORF">C8F04DRAFT_1189433</name>
</gene>
<feature type="compositionally biased region" description="Basic and acidic residues" evidence="1">
    <location>
        <begin position="183"/>
        <end position="202"/>
    </location>
</feature>
<feature type="region of interest" description="Disordered" evidence="1">
    <location>
        <begin position="179"/>
        <end position="375"/>
    </location>
</feature>